<dbReference type="GO" id="GO:0031640">
    <property type="term" value="P:killing of cells of another organism"/>
    <property type="evidence" value="ECO:0007669"/>
    <property type="project" value="UniProtKB-KW"/>
</dbReference>
<dbReference type="Proteomes" id="UP000824540">
    <property type="component" value="Unassembled WGS sequence"/>
</dbReference>
<dbReference type="Pfam" id="PF01823">
    <property type="entry name" value="MACPF"/>
    <property type="match status" value="1"/>
</dbReference>
<sequence>MGLRRILSLVLACHFLFGPGVLGAKVTGTPQQCDVARFVPGYNLAGEGLDIVKMKRKGAYVINMEDWKRPDGTCTLIENSYLGGILQKLPLAVVDWRALSKCKMSVSSRKYESSESLVNDSTSSVSNSWKVGLELPVSPSVTVGASLGGTHSREASYAMQKSKEDKYSFTSHEVHCNFYKYRLATAPPLHRDFLESVRRLPAKYSPQTKTAYRDLIDTYGTHYVTKVQLGGKMKGVTAIQTCKAAMSGLTDTVVKDCLDVEASATFAQTASVKTEFHHCQELKKKLGTSASFSSMFSDRHSEVVGGRIDGADLLFSGESDPVAYKDWLESLKTVPDIVFYSLKPLHLLMNDNAPIKAGLKKTIEEYILENALIKKCSESCQIGTRTSARECCACVCNRNANIRSNCCPVKKGLATLRVYGLKGRNLYGDKWTQTDGSVQVTYGTQIKRTKVIQDNDNPNWPEKFEFGPIEIGMATRLDFQVYDEDTYWNSDLLGKCSFKLRQGKVTDTCMFQYGTFFFSYEVTCAPSLGGPHCEEYITSPMSTSLAKKFHSRNGFLAGERWKELLGRNRSGGVYHSFNIKEPQ</sequence>
<evidence type="ECO:0000256" key="7">
    <source>
        <dbReference type="ARBA" id="ARBA00023157"/>
    </source>
</evidence>
<dbReference type="GO" id="GO:0005576">
    <property type="term" value="C:extracellular region"/>
    <property type="evidence" value="ECO:0007669"/>
    <property type="project" value="UniProtKB-SubCell"/>
</dbReference>
<dbReference type="PROSITE" id="PS50004">
    <property type="entry name" value="C2"/>
    <property type="match status" value="1"/>
</dbReference>
<comment type="subcellular location">
    <subcellularLocation>
        <location evidence="1">Membrane</location>
    </subcellularLocation>
    <subcellularLocation>
        <location evidence="2">Secreted</location>
    </subcellularLocation>
</comment>
<dbReference type="InterPro" id="IPR035892">
    <property type="entry name" value="C2_domain_sf"/>
</dbReference>
<evidence type="ECO:0000256" key="6">
    <source>
        <dbReference type="ARBA" id="ARBA00023136"/>
    </source>
</evidence>
<keyword evidence="8" id="KW-0732">Signal</keyword>
<evidence type="ECO:0008006" key="13">
    <source>
        <dbReference type="Google" id="ProtNLM"/>
    </source>
</evidence>
<keyword evidence="5" id="KW-0204">Cytolysis</keyword>
<keyword evidence="12" id="KW-1185">Reference proteome</keyword>
<dbReference type="Pfam" id="PF00168">
    <property type="entry name" value="C2"/>
    <property type="match status" value="1"/>
</dbReference>
<dbReference type="InterPro" id="IPR020864">
    <property type="entry name" value="MACPF"/>
</dbReference>
<dbReference type="SMART" id="SM00239">
    <property type="entry name" value="C2"/>
    <property type="match status" value="1"/>
</dbReference>
<feature type="domain" description="C2" evidence="9">
    <location>
        <begin position="398"/>
        <end position="513"/>
    </location>
</feature>
<dbReference type="PANTHER" id="PTHR46096:SF5">
    <property type="entry name" value="PERFORIN 1.2 PRECURSOR-RELATED"/>
    <property type="match status" value="1"/>
</dbReference>
<reference evidence="11" key="1">
    <citation type="thesis" date="2021" institute="BYU ScholarsArchive" country="Provo, UT, USA">
        <title>Applications of and Algorithms for Genome Assembly and Genomic Analyses with an Emphasis on Marine Teleosts.</title>
        <authorList>
            <person name="Pickett B.D."/>
        </authorList>
    </citation>
    <scope>NUCLEOTIDE SEQUENCE</scope>
    <source>
        <strain evidence="11">HI-2016</strain>
    </source>
</reference>
<dbReference type="GO" id="GO:0005579">
    <property type="term" value="C:membrane attack complex"/>
    <property type="evidence" value="ECO:0007669"/>
    <property type="project" value="InterPro"/>
</dbReference>
<evidence type="ECO:0000256" key="1">
    <source>
        <dbReference type="ARBA" id="ARBA00004370"/>
    </source>
</evidence>
<dbReference type="PROSITE" id="PS51412">
    <property type="entry name" value="MACPF_2"/>
    <property type="match status" value="1"/>
</dbReference>
<name>A0A8T2PVF3_9TELE</name>
<dbReference type="GO" id="GO:0022829">
    <property type="term" value="F:wide pore channel activity"/>
    <property type="evidence" value="ECO:0007669"/>
    <property type="project" value="TreeGrafter"/>
</dbReference>
<evidence type="ECO:0000256" key="4">
    <source>
        <dbReference type="ARBA" id="ARBA00022525"/>
    </source>
</evidence>
<evidence type="ECO:0000256" key="3">
    <source>
        <dbReference type="ARBA" id="ARBA00009214"/>
    </source>
</evidence>
<dbReference type="PRINTS" id="PR00764">
    <property type="entry name" value="COMPLEMENTC9"/>
</dbReference>
<feature type="chain" id="PRO_5035869487" description="Perforin-1-like" evidence="8">
    <location>
        <begin position="24"/>
        <end position="583"/>
    </location>
</feature>
<dbReference type="GO" id="GO:0001771">
    <property type="term" value="P:immunological synapse formation"/>
    <property type="evidence" value="ECO:0007669"/>
    <property type="project" value="TreeGrafter"/>
</dbReference>
<dbReference type="InterPro" id="IPR052784">
    <property type="entry name" value="Perforin-1_pore-forming"/>
</dbReference>
<evidence type="ECO:0000259" key="9">
    <source>
        <dbReference type="PROSITE" id="PS50004"/>
    </source>
</evidence>
<evidence type="ECO:0000259" key="10">
    <source>
        <dbReference type="PROSITE" id="PS51412"/>
    </source>
</evidence>
<dbReference type="Gene3D" id="2.60.40.150">
    <property type="entry name" value="C2 domain"/>
    <property type="match status" value="1"/>
</dbReference>
<proteinExistence type="inferred from homology"/>
<keyword evidence="6" id="KW-0472">Membrane</keyword>
<keyword evidence="7" id="KW-1015">Disulfide bond</keyword>
<organism evidence="11 12">
    <name type="scientific">Albula glossodonta</name>
    <name type="common">roundjaw bonefish</name>
    <dbReference type="NCBI Taxonomy" id="121402"/>
    <lineage>
        <taxon>Eukaryota</taxon>
        <taxon>Metazoa</taxon>
        <taxon>Chordata</taxon>
        <taxon>Craniata</taxon>
        <taxon>Vertebrata</taxon>
        <taxon>Euteleostomi</taxon>
        <taxon>Actinopterygii</taxon>
        <taxon>Neopterygii</taxon>
        <taxon>Teleostei</taxon>
        <taxon>Albuliformes</taxon>
        <taxon>Albulidae</taxon>
        <taxon>Albula</taxon>
    </lineage>
</organism>
<evidence type="ECO:0000313" key="11">
    <source>
        <dbReference type="EMBL" id="KAG9355274.1"/>
    </source>
</evidence>
<dbReference type="AlphaFoldDB" id="A0A8T2PVF3"/>
<dbReference type="GO" id="GO:0051607">
    <property type="term" value="P:defense response to virus"/>
    <property type="evidence" value="ECO:0007669"/>
    <property type="project" value="TreeGrafter"/>
</dbReference>
<protein>
    <recommendedName>
        <fullName evidence="13">Perforin-1-like</fullName>
    </recommendedName>
</protein>
<dbReference type="PROSITE" id="PS00279">
    <property type="entry name" value="MACPF_1"/>
    <property type="match status" value="1"/>
</dbReference>
<evidence type="ECO:0000256" key="5">
    <source>
        <dbReference type="ARBA" id="ARBA00022852"/>
    </source>
</evidence>
<gene>
    <name evidence="11" type="ORF">JZ751_000112</name>
</gene>
<dbReference type="InterPro" id="IPR001862">
    <property type="entry name" value="MAC_perforin"/>
</dbReference>
<feature type="signal peptide" evidence="8">
    <location>
        <begin position="1"/>
        <end position="23"/>
    </location>
</feature>
<dbReference type="InterPro" id="IPR020863">
    <property type="entry name" value="MACPF_CS"/>
</dbReference>
<evidence type="ECO:0000313" key="12">
    <source>
        <dbReference type="Proteomes" id="UP000824540"/>
    </source>
</evidence>
<dbReference type="InterPro" id="IPR000008">
    <property type="entry name" value="C2_dom"/>
</dbReference>
<dbReference type="SUPFAM" id="SSF49562">
    <property type="entry name" value="C2 domain (Calcium/lipid-binding domain, CaLB)"/>
    <property type="match status" value="1"/>
</dbReference>
<dbReference type="PANTHER" id="PTHR46096">
    <property type="entry name" value="PERFORIN-1"/>
    <property type="match status" value="1"/>
</dbReference>
<dbReference type="GO" id="GO:0001913">
    <property type="term" value="P:T cell mediated cytotoxicity"/>
    <property type="evidence" value="ECO:0007669"/>
    <property type="project" value="TreeGrafter"/>
</dbReference>
<feature type="domain" description="MACPF" evidence="10">
    <location>
        <begin position="29"/>
        <end position="374"/>
    </location>
</feature>
<evidence type="ECO:0000256" key="8">
    <source>
        <dbReference type="SAM" id="SignalP"/>
    </source>
</evidence>
<dbReference type="OrthoDB" id="1366754at2759"/>
<dbReference type="EMBL" id="JAFBMS010000001">
    <property type="protein sequence ID" value="KAG9355274.1"/>
    <property type="molecule type" value="Genomic_DNA"/>
</dbReference>
<comment type="caution">
    <text evidence="11">The sequence shown here is derived from an EMBL/GenBank/DDBJ whole genome shotgun (WGS) entry which is preliminary data.</text>
</comment>
<keyword evidence="4" id="KW-0964">Secreted</keyword>
<evidence type="ECO:0000256" key="2">
    <source>
        <dbReference type="ARBA" id="ARBA00004613"/>
    </source>
</evidence>
<dbReference type="SMART" id="SM00457">
    <property type="entry name" value="MACPF"/>
    <property type="match status" value="1"/>
</dbReference>
<comment type="similarity">
    <text evidence="3">Belongs to the complement C6/C7/C8/C9 family.</text>
</comment>
<accession>A0A8T2PVF3</accession>